<dbReference type="NCBIfam" id="NF033516">
    <property type="entry name" value="transpos_IS3"/>
    <property type="match status" value="1"/>
</dbReference>
<dbReference type="EMBL" id="JAAGVB010000125">
    <property type="protein sequence ID" value="NEW36844.1"/>
    <property type="molecule type" value="Genomic_DNA"/>
</dbReference>
<evidence type="ECO:0000313" key="5">
    <source>
        <dbReference type="EMBL" id="TLF71605.1"/>
    </source>
</evidence>
<organism evidence="6 8">
    <name type="scientific">Nocardia cyriacigeorgica</name>
    <dbReference type="NCBI Taxonomy" id="135487"/>
    <lineage>
        <taxon>Bacteria</taxon>
        <taxon>Bacillati</taxon>
        <taxon>Actinomycetota</taxon>
        <taxon>Actinomycetes</taxon>
        <taxon>Mycobacteriales</taxon>
        <taxon>Nocardiaceae</taxon>
        <taxon>Nocardia</taxon>
    </lineage>
</organism>
<dbReference type="PROSITE" id="PS50994">
    <property type="entry name" value="INTEGRASE"/>
    <property type="match status" value="1"/>
</dbReference>
<dbReference type="SUPFAM" id="SSF46689">
    <property type="entry name" value="Homeodomain-like"/>
    <property type="match status" value="1"/>
</dbReference>
<accession>A0A5R8P497</accession>
<dbReference type="GO" id="GO:0003676">
    <property type="term" value="F:nucleic acid binding"/>
    <property type="evidence" value="ECO:0007669"/>
    <property type="project" value="InterPro"/>
</dbReference>
<evidence type="ECO:0000256" key="2">
    <source>
        <dbReference type="SAM" id="Coils"/>
    </source>
</evidence>
<dbReference type="InterPro" id="IPR012337">
    <property type="entry name" value="RNaseH-like_sf"/>
</dbReference>
<evidence type="ECO:0000313" key="6">
    <source>
        <dbReference type="EMBL" id="TLF90832.1"/>
    </source>
</evidence>
<keyword evidence="2" id="KW-0175">Coiled coil</keyword>
<evidence type="ECO:0000259" key="3">
    <source>
        <dbReference type="PROSITE" id="PS50994"/>
    </source>
</evidence>
<reference evidence="7 8" key="1">
    <citation type="submission" date="2019-05" db="EMBL/GenBank/DDBJ databases">
        <title>Genomes sequences of two Nocardia cyriacigeorgica environmental isolates, type strains Nocardia asteroides ATCC 19247 and Nocardia cyriacigeorgica DSM 44484.</title>
        <authorList>
            <person name="Vautrin F."/>
            <person name="Bergeron E."/>
            <person name="Dubost A."/>
            <person name="Abrouk D."/>
            <person name="Rodriguez Nava V."/>
            <person name="Pujic P."/>
        </authorList>
    </citation>
    <scope>NUCLEOTIDE SEQUENCE [LARGE SCALE GENOMIC DNA]</scope>
    <source>
        <strain evidence="6 8">EML 1456</strain>
        <strain evidence="5 7">EML 446</strain>
    </source>
</reference>
<dbReference type="InterPro" id="IPR036397">
    <property type="entry name" value="RNaseH_sf"/>
</dbReference>
<dbReference type="OrthoDB" id="4469055at2"/>
<dbReference type="Proteomes" id="UP000308349">
    <property type="component" value="Unassembled WGS sequence"/>
</dbReference>
<comment type="caution">
    <text evidence="6">The sequence shown here is derived from an EMBL/GenBank/DDBJ whole genome shotgun (WGS) entry which is preliminary data.</text>
</comment>
<dbReference type="GO" id="GO:0015074">
    <property type="term" value="P:DNA integration"/>
    <property type="evidence" value="ECO:0007669"/>
    <property type="project" value="InterPro"/>
</dbReference>
<dbReference type="InterPro" id="IPR009057">
    <property type="entry name" value="Homeodomain-like_sf"/>
</dbReference>
<comment type="function">
    <text evidence="1">Involved in the transposition of the insertion sequence.</text>
</comment>
<dbReference type="InterPro" id="IPR048020">
    <property type="entry name" value="Transpos_IS3"/>
</dbReference>
<proteinExistence type="predicted"/>
<feature type="coiled-coil region" evidence="2">
    <location>
        <begin position="68"/>
        <end position="95"/>
    </location>
</feature>
<dbReference type="InterPro" id="IPR050900">
    <property type="entry name" value="Transposase_IS3/IS150/IS904"/>
</dbReference>
<evidence type="ECO:0000256" key="1">
    <source>
        <dbReference type="ARBA" id="ARBA00002286"/>
    </source>
</evidence>
<dbReference type="Pfam" id="PF13276">
    <property type="entry name" value="HTH_21"/>
    <property type="match status" value="1"/>
</dbReference>
<gene>
    <name evidence="5" type="ORF">FEK34_29810</name>
    <name evidence="6" type="ORF">FEK35_31110</name>
    <name evidence="4" type="ORF">GV791_30445</name>
</gene>
<dbReference type="Proteomes" id="UP000471166">
    <property type="component" value="Unassembled WGS sequence"/>
</dbReference>
<evidence type="ECO:0000313" key="8">
    <source>
        <dbReference type="Proteomes" id="UP000308349"/>
    </source>
</evidence>
<dbReference type="SUPFAM" id="SSF53098">
    <property type="entry name" value="Ribonuclease H-like"/>
    <property type="match status" value="1"/>
</dbReference>
<dbReference type="Proteomes" id="UP000306378">
    <property type="component" value="Unassembled WGS sequence"/>
</dbReference>
<evidence type="ECO:0000313" key="4">
    <source>
        <dbReference type="EMBL" id="NEW36844.1"/>
    </source>
</evidence>
<dbReference type="Pfam" id="PF00665">
    <property type="entry name" value="rve"/>
    <property type="match status" value="1"/>
</dbReference>
<reference evidence="4 9" key="2">
    <citation type="submission" date="2020-01" db="EMBL/GenBank/DDBJ databases">
        <title>Genetics and antimicrobial susceptibilities of Nocardia species isolated from the soil; a comparison with species isolated from humans.</title>
        <authorList>
            <person name="Carrasco G."/>
            <person name="Monzon S."/>
            <person name="Sansegundo M."/>
            <person name="Garcia E."/>
            <person name="Garrido N."/>
            <person name="Medina M.J."/>
            <person name="Villalon P."/>
            <person name="Ramirez-Arocha A.C."/>
            <person name="Jimenez P."/>
            <person name="Cuesta I."/>
            <person name="Valdezate S."/>
        </authorList>
    </citation>
    <scope>NUCLEOTIDE SEQUENCE [LARGE SCALE GENOMIC DNA]</scope>
    <source>
        <strain evidence="4 9">CNM20110626</strain>
    </source>
</reference>
<evidence type="ECO:0000313" key="7">
    <source>
        <dbReference type="Proteomes" id="UP000306378"/>
    </source>
</evidence>
<evidence type="ECO:0000313" key="9">
    <source>
        <dbReference type="Proteomes" id="UP000471166"/>
    </source>
</evidence>
<dbReference type="InterPro" id="IPR025948">
    <property type="entry name" value="HTH-like_dom"/>
</dbReference>
<protein>
    <submittedName>
        <fullName evidence="6">IS3 family transposase</fullName>
    </submittedName>
</protein>
<dbReference type="PANTHER" id="PTHR46889">
    <property type="entry name" value="TRANSPOSASE INSF FOR INSERTION SEQUENCE IS3B-RELATED"/>
    <property type="match status" value="1"/>
</dbReference>
<feature type="domain" description="Integrase catalytic" evidence="3">
    <location>
        <begin position="242"/>
        <end position="408"/>
    </location>
</feature>
<sequence length="423" mass="47658">MKSVSSKRYPPELRERAVRMVAEIRDQHSTEWAAMAAVAELLGIGSTETVRKWMRQAQVDAGSRAGVTSEESAELKRLRRENAELKRANAILKTASGFLRGRDRPAKPLICRFVTEHAGRRDSGGLQWGVESICAALGELGVNLAPSTYYEHRNRVPSARRRRDEALTAQIRRVHRENFGVYGARKVWLQLNREGYPVARCTVERLMREAGLRGISRGRAKRTTIADPVAPTAADLVQRRFAPAAPNRLWVSDITYVSTWSGWVYVAFVIDAYARRILGWRLSTSMTTTLVLDAIEHAIWTREREGWNVKDVVHHTDRGSQYTAIAFTERLAEAGIQPSVGAVGSSYDNALAETINGLYKTELIKPRGPWRSVDQVEFATAEWVDWFNHRRLYQYCGDLPPAEMEAAHYAQHPAQQPAGLSHQ</sequence>
<name>A0A5R8P497_9NOCA</name>
<dbReference type="EMBL" id="VBUT01000031">
    <property type="protein sequence ID" value="TLF71605.1"/>
    <property type="molecule type" value="Genomic_DNA"/>
</dbReference>
<dbReference type="RefSeq" id="WP_138453313.1">
    <property type="nucleotide sequence ID" value="NZ_AP026975.1"/>
</dbReference>
<dbReference type="EMBL" id="VBUU01000086">
    <property type="protein sequence ID" value="TLF90832.1"/>
    <property type="molecule type" value="Genomic_DNA"/>
</dbReference>
<dbReference type="InterPro" id="IPR001584">
    <property type="entry name" value="Integrase_cat-core"/>
</dbReference>
<dbReference type="Gene3D" id="3.30.420.10">
    <property type="entry name" value="Ribonuclease H-like superfamily/Ribonuclease H"/>
    <property type="match status" value="1"/>
</dbReference>
<dbReference type="Gene3D" id="1.10.10.10">
    <property type="entry name" value="Winged helix-like DNA-binding domain superfamily/Winged helix DNA-binding domain"/>
    <property type="match status" value="1"/>
</dbReference>
<dbReference type="AlphaFoldDB" id="A0A5R8P497"/>
<dbReference type="InterPro" id="IPR036388">
    <property type="entry name" value="WH-like_DNA-bd_sf"/>
</dbReference>
<dbReference type="PANTHER" id="PTHR46889:SF4">
    <property type="entry name" value="TRANSPOSASE INSO FOR INSERTION SEQUENCE ELEMENT IS911B-RELATED"/>
    <property type="match status" value="1"/>
</dbReference>